<dbReference type="OrthoDB" id="44483at2759"/>
<dbReference type="Proteomes" id="UP000198406">
    <property type="component" value="Unassembled WGS sequence"/>
</dbReference>
<gene>
    <name evidence="2" type="ORF">FisN_8Lh132</name>
</gene>
<protein>
    <recommendedName>
        <fullName evidence="4">CID domain-containing protein</fullName>
    </recommendedName>
</protein>
<dbReference type="InParanoid" id="A0A1Z5JDS6"/>
<evidence type="ECO:0000313" key="2">
    <source>
        <dbReference type="EMBL" id="GAX12032.1"/>
    </source>
</evidence>
<reference evidence="2 3" key="1">
    <citation type="journal article" date="2015" name="Plant Cell">
        <title>Oil accumulation by the oleaginous diatom Fistulifera solaris as revealed by the genome and transcriptome.</title>
        <authorList>
            <person name="Tanaka T."/>
            <person name="Maeda Y."/>
            <person name="Veluchamy A."/>
            <person name="Tanaka M."/>
            <person name="Abida H."/>
            <person name="Marechal E."/>
            <person name="Bowler C."/>
            <person name="Muto M."/>
            <person name="Sunaga Y."/>
            <person name="Tanaka M."/>
            <person name="Yoshino T."/>
            <person name="Taniguchi T."/>
            <person name="Fukuda Y."/>
            <person name="Nemoto M."/>
            <person name="Matsumoto M."/>
            <person name="Wong P.S."/>
            <person name="Aburatani S."/>
            <person name="Fujibuchi W."/>
        </authorList>
    </citation>
    <scope>NUCLEOTIDE SEQUENCE [LARGE SCALE GENOMIC DNA]</scope>
    <source>
        <strain evidence="2 3">JPCC DA0580</strain>
    </source>
</reference>
<dbReference type="AlphaFoldDB" id="A0A1Z5JDS6"/>
<evidence type="ECO:0000313" key="3">
    <source>
        <dbReference type="Proteomes" id="UP000198406"/>
    </source>
</evidence>
<comment type="caution">
    <text evidence="2">The sequence shown here is derived from an EMBL/GenBank/DDBJ whole genome shotgun (WGS) entry which is preliminary data.</text>
</comment>
<feature type="region of interest" description="Disordered" evidence="1">
    <location>
        <begin position="123"/>
        <end position="149"/>
    </location>
</feature>
<keyword evidence="3" id="KW-1185">Reference proteome</keyword>
<proteinExistence type="predicted"/>
<dbReference type="EMBL" id="BDSP01000048">
    <property type="protein sequence ID" value="GAX12032.1"/>
    <property type="molecule type" value="Genomic_DNA"/>
</dbReference>
<name>A0A1Z5JDS6_FISSO</name>
<organism evidence="2 3">
    <name type="scientific">Fistulifera solaris</name>
    <name type="common">Oleaginous diatom</name>
    <dbReference type="NCBI Taxonomy" id="1519565"/>
    <lineage>
        <taxon>Eukaryota</taxon>
        <taxon>Sar</taxon>
        <taxon>Stramenopiles</taxon>
        <taxon>Ochrophyta</taxon>
        <taxon>Bacillariophyta</taxon>
        <taxon>Bacillariophyceae</taxon>
        <taxon>Bacillariophycidae</taxon>
        <taxon>Naviculales</taxon>
        <taxon>Naviculaceae</taxon>
        <taxon>Fistulifera</taxon>
    </lineage>
</organism>
<evidence type="ECO:0000256" key="1">
    <source>
        <dbReference type="SAM" id="MobiDB-lite"/>
    </source>
</evidence>
<accession>A0A1Z5JDS6</accession>
<sequence>MKVSWANQFEAKLATLGPLSSRETILTVAQWVAFNRKRISNFIPVFEDHLRKQPDLAFNLMHEILLMYHNTGRWESMEEVRLALGEQVLLKNAPSHIPAEKLAAWDDLNVFGNPMIVNQLRKKMKDKEASHSAADSAGEMNSGGTATPASRDVVEAAASIVAKESPLPDPASTLASTADRFPKDSKRGEVVYDFESYGIPASAVDATQFQEPCRKIVTLQIARDLRNDSAVQLSSALSGMPEDIRSACAKAAEDPEYSIDAATAKDFSMRISSTLLDTNLEEQLENVKVFRGVVDSQRQARSELIRLLVQSRCNFGADDAAKAFYQADRAKADLQHRKIILLDAMELEGLDVGVDEQCDVALTSDLAPLDWYKTSDDEPPVKRVKVDI</sequence>
<evidence type="ECO:0008006" key="4">
    <source>
        <dbReference type="Google" id="ProtNLM"/>
    </source>
</evidence>